<comment type="function">
    <text evidence="9">Forms a strong non-covalent specific complex with biotin.</text>
</comment>
<dbReference type="Gene3D" id="2.40.128.30">
    <property type="entry name" value="Avidin-like"/>
    <property type="match status" value="1"/>
</dbReference>
<dbReference type="GO" id="GO:0009374">
    <property type="term" value="F:biotin binding"/>
    <property type="evidence" value="ECO:0007669"/>
    <property type="project" value="UniProtKB-UniRule"/>
</dbReference>
<comment type="subcellular location">
    <subcellularLocation>
        <location evidence="1 9">Secreted</location>
    </subcellularLocation>
</comment>
<dbReference type="Pfam" id="PF01382">
    <property type="entry name" value="Avidin"/>
    <property type="match status" value="1"/>
</dbReference>
<name>A0A091SQS9_PELCR</name>
<keyword evidence="4 9" id="KW-0732">Signal</keyword>
<dbReference type="EMBL" id="KK481750">
    <property type="protein sequence ID" value="KFQ60703.1"/>
    <property type="molecule type" value="Genomic_DNA"/>
</dbReference>
<evidence type="ECO:0000256" key="6">
    <source>
        <dbReference type="ARBA" id="ARBA00023180"/>
    </source>
</evidence>
<keyword evidence="3 9" id="KW-0964">Secreted</keyword>
<organism evidence="10 11">
    <name type="scientific">Pelecanus crispus</name>
    <name type="common">Dalmatian pelican</name>
    <dbReference type="NCBI Taxonomy" id="36300"/>
    <lineage>
        <taxon>Eukaryota</taxon>
        <taxon>Metazoa</taxon>
        <taxon>Chordata</taxon>
        <taxon>Craniata</taxon>
        <taxon>Vertebrata</taxon>
        <taxon>Euteleostomi</taxon>
        <taxon>Archelosauria</taxon>
        <taxon>Archosauria</taxon>
        <taxon>Dinosauria</taxon>
        <taxon>Saurischia</taxon>
        <taxon>Theropoda</taxon>
        <taxon>Coelurosauria</taxon>
        <taxon>Aves</taxon>
        <taxon>Neognathae</taxon>
        <taxon>Neoaves</taxon>
        <taxon>Aequornithes</taxon>
        <taxon>Pelecaniformes</taxon>
        <taxon>Pelecanidae</taxon>
        <taxon>Pelecanus</taxon>
    </lineage>
</organism>
<gene>
    <name evidence="10" type="ORF">N334_04732</name>
</gene>
<evidence type="ECO:0000256" key="9">
    <source>
        <dbReference type="RuleBase" id="RU369114"/>
    </source>
</evidence>
<keyword evidence="6 9" id="KW-0325">Glycoprotein</keyword>
<evidence type="ECO:0000313" key="11">
    <source>
        <dbReference type="Proteomes" id="UP000054150"/>
    </source>
</evidence>
<dbReference type="InterPro" id="IPR051764">
    <property type="entry name" value="Avidin/Streptavidin-rel"/>
</dbReference>
<feature type="non-terminal residue" evidence="10">
    <location>
        <position position="108"/>
    </location>
</feature>
<evidence type="ECO:0000256" key="8">
    <source>
        <dbReference type="PIRSR" id="PIRSR605468-51"/>
    </source>
</evidence>
<evidence type="ECO:0000313" key="10">
    <source>
        <dbReference type="EMBL" id="KFQ60703.1"/>
    </source>
</evidence>
<dbReference type="PROSITE" id="PS51326">
    <property type="entry name" value="AVIDIN_2"/>
    <property type="match status" value="1"/>
</dbReference>
<accession>A0A091SQS9</accession>
<reference evidence="10 11" key="1">
    <citation type="submission" date="2014-04" db="EMBL/GenBank/DDBJ databases">
        <title>Genome evolution of avian class.</title>
        <authorList>
            <person name="Zhang G."/>
            <person name="Li C."/>
        </authorList>
    </citation>
    <scope>NUCLEOTIDE SEQUENCE [LARGE SCALE GENOMIC DNA]</scope>
    <source>
        <strain evidence="10">BGI_N334</strain>
    </source>
</reference>
<dbReference type="InterPro" id="IPR036896">
    <property type="entry name" value="Avidin-like_sf"/>
</dbReference>
<dbReference type="PANTHER" id="PTHR34399:SF3">
    <property type="entry name" value="AVID PROTEIN-RELATED"/>
    <property type="match status" value="1"/>
</dbReference>
<dbReference type="InterPro" id="IPR005469">
    <property type="entry name" value="Avidin"/>
</dbReference>
<evidence type="ECO:0000256" key="4">
    <source>
        <dbReference type="ARBA" id="ARBA00022729"/>
    </source>
</evidence>
<evidence type="ECO:0000256" key="1">
    <source>
        <dbReference type="ARBA" id="ARBA00004613"/>
    </source>
</evidence>
<keyword evidence="11" id="KW-1185">Reference proteome</keyword>
<dbReference type="InterPro" id="IPR005468">
    <property type="entry name" value="Avidin/str"/>
</dbReference>
<dbReference type="AlphaFoldDB" id="A0A091SQS9"/>
<protein>
    <recommendedName>
        <fullName evidence="9">Avidin</fullName>
    </recommendedName>
</protein>
<dbReference type="SUPFAM" id="SSF50876">
    <property type="entry name" value="Avidin/streptavidin"/>
    <property type="match status" value="1"/>
</dbReference>
<keyword evidence="7 9" id="KW-0092">Biotin</keyword>
<dbReference type="GO" id="GO:0005576">
    <property type="term" value="C:extracellular region"/>
    <property type="evidence" value="ECO:0007669"/>
    <property type="project" value="UniProtKB-SubCell"/>
</dbReference>
<evidence type="ECO:0000256" key="5">
    <source>
        <dbReference type="ARBA" id="ARBA00023157"/>
    </source>
</evidence>
<dbReference type="Proteomes" id="UP000054150">
    <property type="component" value="Unassembled WGS sequence"/>
</dbReference>
<dbReference type="PRINTS" id="PR00709">
    <property type="entry name" value="AVIDIN"/>
</dbReference>
<feature type="non-terminal residue" evidence="10">
    <location>
        <position position="1"/>
    </location>
</feature>
<evidence type="ECO:0000256" key="7">
    <source>
        <dbReference type="ARBA" id="ARBA00023267"/>
    </source>
</evidence>
<keyword evidence="5 8" id="KW-1015">Disulfide bond</keyword>
<evidence type="ECO:0000256" key="2">
    <source>
        <dbReference type="ARBA" id="ARBA00006297"/>
    </source>
</evidence>
<dbReference type="PANTHER" id="PTHR34399">
    <property type="entry name" value="AVIDIN-RELATED"/>
    <property type="match status" value="1"/>
</dbReference>
<proteinExistence type="inferred from homology"/>
<comment type="similarity">
    <text evidence="2 9">Belongs to the avidin/streptavidin family.</text>
</comment>
<comment type="subunit">
    <text evidence="9">Homotetramer.</text>
</comment>
<feature type="disulfide bond" evidence="8">
    <location>
        <begin position="2"/>
        <end position="81"/>
    </location>
</feature>
<sequence length="108" mass="12197">QCMLTGCWINDLGSNMTVTAVNRKGDFTSSYHMAVTATMNKIWLSLLQGSQHHMNEKSQPTFGFTIHRSFSVSTTTSVAQCFVDEDGKEILRTMWITEVDSLKDDWKA</sequence>
<evidence type="ECO:0000256" key="3">
    <source>
        <dbReference type="ARBA" id="ARBA00022525"/>
    </source>
</evidence>